<evidence type="ECO:0000256" key="2">
    <source>
        <dbReference type="ARBA" id="ARBA00007069"/>
    </source>
</evidence>
<feature type="transmembrane region" description="Helical" evidence="9">
    <location>
        <begin position="192"/>
        <end position="213"/>
    </location>
</feature>
<dbReference type="NCBIfam" id="TIGR02141">
    <property type="entry name" value="modB_ABC"/>
    <property type="match status" value="1"/>
</dbReference>
<dbReference type="EMBL" id="FNJM01000005">
    <property type="protein sequence ID" value="SDP43487.1"/>
    <property type="molecule type" value="Genomic_DNA"/>
</dbReference>
<feature type="transmembrane region" description="Helical" evidence="9">
    <location>
        <begin position="144"/>
        <end position="169"/>
    </location>
</feature>
<evidence type="ECO:0000256" key="4">
    <source>
        <dbReference type="ARBA" id="ARBA00022475"/>
    </source>
</evidence>
<evidence type="ECO:0000256" key="10">
    <source>
        <dbReference type="RuleBase" id="RU365097"/>
    </source>
</evidence>
<evidence type="ECO:0000256" key="9">
    <source>
        <dbReference type="RuleBase" id="RU363032"/>
    </source>
</evidence>
<evidence type="ECO:0000256" key="3">
    <source>
        <dbReference type="ARBA" id="ARBA00022448"/>
    </source>
</evidence>
<evidence type="ECO:0000256" key="1">
    <source>
        <dbReference type="ARBA" id="ARBA00004651"/>
    </source>
</evidence>
<dbReference type="Proteomes" id="UP000198597">
    <property type="component" value="Unassembled WGS sequence"/>
</dbReference>
<dbReference type="GO" id="GO:0005886">
    <property type="term" value="C:plasma membrane"/>
    <property type="evidence" value="ECO:0007669"/>
    <property type="project" value="UniProtKB-SubCell"/>
</dbReference>
<reference evidence="11 12" key="1">
    <citation type="submission" date="2016-10" db="EMBL/GenBank/DDBJ databases">
        <authorList>
            <person name="de Groot N.N."/>
        </authorList>
    </citation>
    <scope>NUCLEOTIDE SEQUENCE [LARGE SCALE GENOMIC DNA]</scope>
    <source>
        <strain evidence="11 12">DSM 12272</strain>
    </source>
</reference>
<keyword evidence="8 9" id="KW-0472">Membrane</keyword>
<keyword evidence="7 9" id="KW-1133">Transmembrane helix</keyword>
<feature type="transmembrane region" description="Helical" evidence="9">
    <location>
        <begin position="84"/>
        <end position="103"/>
    </location>
</feature>
<proteinExistence type="inferred from homology"/>
<dbReference type="InterPro" id="IPR011867">
    <property type="entry name" value="ModB_ABC"/>
</dbReference>
<name>A0A1H0SP55_9CLOT</name>
<dbReference type="PANTHER" id="PTHR30183">
    <property type="entry name" value="MOLYBDENUM TRANSPORT SYSTEM PERMEASE PROTEIN MODB"/>
    <property type="match status" value="1"/>
</dbReference>
<keyword evidence="6 9" id="KW-0812">Transmembrane</keyword>
<evidence type="ECO:0000256" key="7">
    <source>
        <dbReference type="ARBA" id="ARBA00022989"/>
    </source>
</evidence>
<dbReference type="CDD" id="cd06261">
    <property type="entry name" value="TM_PBP2"/>
    <property type="match status" value="1"/>
</dbReference>
<accession>A0A1H0SP55</accession>
<dbReference type="InterPro" id="IPR000515">
    <property type="entry name" value="MetI-like"/>
</dbReference>
<gene>
    <name evidence="11" type="ORF">SAMN04488529_105153</name>
</gene>
<dbReference type="Pfam" id="PF00528">
    <property type="entry name" value="BPD_transp_1"/>
    <property type="match status" value="1"/>
</dbReference>
<sequence>MIIDAVYTSIKVVLISLIITLGISIVAIKILTRKTTKFKKIIETFIILPMFIPPSAIGYLILIICGKNGPIGKILNENFNTSIIFTLSAAVIAAVIVTLPIMYQSIKVAVLSVDKDVKDAARAGGASEFQVFIKIILPLSRRGILTGILLSFARAFGEFGATILVAGNIPGKTQTLPMSMYYAIENNNNKEAVTILIIVFIIAVFLMSLYSYLINKED</sequence>
<evidence type="ECO:0000313" key="11">
    <source>
        <dbReference type="EMBL" id="SDP43487.1"/>
    </source>
</evidence>
<keyword evidence="3 9" id="KW-0813">Transport</keyword>
<dbReference type="Gene3D" id="1.10.3720.10">
    <property type="entry name" value="MetI-like"/>
    <property type="match status" value="1"/>
</dbReference>
<keyword evidence="4 10" id="KW-1003">Cell membrane</keyword>
<feature type="transmembrane region" description="Helical" evidence="9">
    <location>
        <begin position="44"/>
        <end position="64"/>
    </location>
</feature>
<dbReference type="SUPFAM" id="SSF161098">
    <property type="entry name" value="MetI-like"/>
    <property type="match status" value="1"/>
</dbReference>
<evidence type="ECO:0000256" key="8">
    <source>
        <dbReference type="ARBA" id="ARBA00023136"/>
    </source>
</evidence>
<protein>
    <recommendedName>
        <fullName evidence="10">Molybdenum transport system permease</fullName>
    </recommendedName>
</protein>
<dbReference type="PROSITE" id="PS50928">
    <property type="entry name" value="ABC_TM1"/>
    <property type="match status" value="1"/>
</dbReference>
<keyword evidence="5 10" id="KW-0500">Molybdenum</keyword>
<dbReference type="InterPro" id="IPR035906">
    <property type="entry name" value="MetI-like_sf"/>
</dbReference>
<dbReference type="PANTHER" id="PTHR30183:SF3">
    <property type="entry name" value="MOLYBDENUM TRANSPORT SYSTEM PERMEASE PROTEIN MODB"/>
    <property type="match status" value="1"/>
</dbReference>
<comment type="similarity">
    <text evidence="2 10">Belongs to the binding-protein-dependent transport system permease family. CysTW subfamily.</text>
</comment>
<dbReference type="GO" id="GO:0015098">
    <property type="term" value="F:molybdate ion transmembrane transporter activity"/>
    <property type="evidence" value="ECO:0007669"/>
    <property type="project" value="UniProtKB-UniRule"/>
</dbReference>
<dbReference type="STRING" id="94869.SAMN04488529_105153"/>
<organism evidence="11 12">
    <name type="scientific">Clostridium gasigenes</name>
    <dbReference type="NCBI Taxonomy" id="94869"/>
    <lineage>
        <taxon>Bacteria</taxon>
        <taxon>Bacillati</taxon>
        <taxon>Bacillota</taxon>
        <taxon>Clostridia</taxon>
        <taxon>Eubacteriales</taxon>
        <taxon>Clostridiaceae</taxon>
        <taxon>Clostridium</taxon>
    </lineage>
</organism>
<evidence type="ECO:0000256" key="6">
    <source>
        <dbReference type="ARBA" id="ARBA00022692"/>
    </source>
</evidence>
<dbReference type="OrthoDB" id="9795403at2"/>
<feature type="transmembrane region" description="Helical" evidence="9">
    <location>
        <begin position="12"/>
        <end position="32"/>
    </location>
</feature>
<comment type="function">
    <text evidence="10">Part of the binding-protein-dependent transport system for molybdenum; probably responsible for the translocation of the substrate across the membrane.</text>
</comment>
<dbReference type="AlphaFoldDB" id="A0A1H0SP55"/>
<dbReference type="RefSeq" id="WP_089969306.1">
    <property type="nucleotide sequence ID" value="NZ_FNJM01000005.1"/>
</dbReference>
<keyword evidence="12" id="KW-1185">Reference proteome</keyword>
<evidence type="ECO:0000313" key="12">
    <source>
        <dbReference type="Proteomes" id="UP000198597"/>
    </source>
</evidence>
<comment type="subcellular location">
    <subcellularLocation>
        <location evidence="1 9">Cell membrane</location>
        <topology evidence="1 9">Multi-pass membrane protein</topology>
    </subcellularLocation>
</comment>
<evidence type="ECO:0000256" key="5">
    <source>
        <dbReference type="ARBA" id="ARBA00022505"/>
    </source>
</evidence>